<dbReference type="InterPro" id="IPR011006">
    <property type="entry name" value="CheY-like_superfamily"/>
</dbReference>
<dbReference type="Proteomes" id="UP000013966">
    <property type="component" value="Chromosome 2"/>
</dbReference>
<evidence type="ECO:0000259" key="3">
    <source>
        <dbReference type="PROSITE" id="PS50110"/>
    </source>
</evidence>
<dbReference type="RefSeq" id="WP_016354597.1">
    <property type="nucleotide sequence ID" value="NC_021294.1"/>
</dbReference>
<dbReference type="InterPro" id="IPR001789">
    <property type="entry name" value="Sig_transdc_resp-reg_receiver"/>
</dbReference>
<sequence length="143" mass="15625">MSVLLHSPRCALWTNRSVDADHDAWRILIVDDNAFSAEALAAALTSDGFDTRFALSGVDALHAVDGWVPDVFILDITMPEHDGYATARVLRRIARTRDAAIIAFTALGEESVRPEGMHAGFDGYCQKGNPPAALVRLIERLVH</sequence>
<accession>R4WZY2</accession>
<reference evidence="4 5" key="1">
    <citation type="journal article" date="2013" name="Genome Announc.">
        <title>Complete Genome Sequence of Burkholderia sp. Strain RPE64, Bacterial Symbiont of the Bean Bug Riptortus pedestris.</title>
        <authorList>
            <person name="Shibata T.F."/>
            <person name="Maeda T."/>
            <person name="Nikoh N."/>
            <person name="Yamaguchi K."/>
            <person name="Oshima K."/>
            <person name="Hattori M."/>
            <person name="Nishiyama T."/>
            <person name="Hasebe M."/>
            <person name="Fukatsu T."/>
            <person name="Kikuchi Y."/>
            <person name="Shigenobu S."/>
        </authorList>
    </citation>
    <scope>NUCLEOTIDE SEQUENCE [LARGE SCALE GENOMIC DNA]</scope>
</reference>
<dbReference type="STRING" id="758793.BRPE64_BCDS05050"/>
<dbReference type="OrthoDB" id="9131147at2"/>
<feature type="modified residue" description="4-aspartylphosphate" evidence="2">
    <location>
        <position position="75"/>
    </location>
</feature>
<evidence type="ECO:0000256" key="1">
    <source>
        <dbReference type="ARBA" id="ARBA00022553"/>
    </source>
</evidence>
<keyword evidence="1 2" id="KW-0597">Phosphoprotein</keyword>
<dbReference type="EMBL" id="AP013059">
    <property type="protein sequence ID" value="BAN25166.1"/>
    <property type="molecule type" value="Genomic_DNA"/>
</dbReference>
<organism evidence="4 5">
    <name type="scientific">Caballeronia insecticola</name>
    <dbReference type="NCBI Taxonomy" id="758793"/>
    <lineage>
        <taxon>Bacteria</taxon>
        <taxon>Pseudomonadati</taxon>
        <taxon>Pseudomonadota</taxon>
        <taxon>Betaproteobacteria</taxon>
        <taxon>Burkholderiales</taxon>
        <taxon>Burkholderiaceae</taxon>
        <taxon>Caballeronia</taxon>
    </lineage>
</organism>
<dbReference type="Gene3D" id="3.40.50.2300">
    <property type="match status" value="1"/>
</dbReference>
<name>R4WZY2_9BURK</name>
<dbReference type="KEGG" id="buo:BRPE64_BCDS05050"/>
<evidence type="ECO:0000256" key="2">
    <source>
        <dbReference type="PROSITE-ProRule" id="PRU00169"/>
    </source>
</evidence>
<dbReference type="PATRIC" id="fig|758793.3.peg.3411"/>
<dbReference type="PANTHER" id="PTHR44591:SF3">
    <property type="entry name" value="RESPONSE REGULATORY DOMAIN-CONTAINING PROTEIN"/>
    <property type="match status" value="1"/>
</dbReference>
<evidence type="ECO:0000313" key="4">
    <source>
        <dbReference type="EMBL" id="BAN25166.1"/>
    </source>
</evidence>
<dbReference type="HOGENOM" id="CLU_000445_69_17_4"/>
<dbReference type="Pfam" id="PF00072">
    <property type="entry name" value="Response_reg"/>
    <property type="match status" value="1"/>
</dbReference>
<dbReference type="GO" id="GO:0000160">
    <property type="term" value="P:phosphorelay signal transduction system"/>
    <property type="evidence" value="ECO:0007669"/>
    <property type="project" value="InterPro"/>
</dbReference>
<feature type="domain" description="Response regulatory" evidence="3">
    <location>
        <begin position="26"/>
        <end position="142"/>
    </location>
</feature>
<dbReference type="PANTHER" id="PTHR44591">
    <property type="entry name" value="STRESS RESPONSE REGULATOR PROTEIN 1"/>
    <property type="match status" value="1"/>
</dbReference>
<dbReference type="SMART" id="SM00448">
    <property type="entry name" value="REC"/>
    <property type="match status" value="1"/>
</dbReference>
<keyword evidence="5" id="KW-1185">Reference proteome</keyword>
<dbReference type="SUPFAM" id="SSF52172">
    <property type="entry name" value="CheY-like"/>
    <property type="match status" value="1"/>
</dbReference>
<protein>
    <submittedName>
        <fullName evidence="4">Response regulator receiver domain protein</fullName>
    </submittedName>
</protein>
<gene>
    <name evidence="4" type="ORF">BRPE64_BCDS05050</name>
</gene>
<dbReference type="InterPro" id="IPR050595">
    <property type="entry name" value="Bact_response_regulator"/>
</dbReference>
<dbReference type="AlphaFoldDB" id="R4WZY2"/>
<evidence type="ECO:0000313" key="5">
    <source>
        <dbReference type="Proteomes" id="UP000013966"/>
    </source>
</evidence>
<dbReference type="PROSITE" id="PS50110">
    <property type="entry name" value="RESPONSE_REGULATORY"/>
    <property type="match status" value="1"/>
</dbReference>
<proteinExistence type="predicted"/>
<reference evidence="4 5" key="2">
    <citation type="journal article" date="2018" name="Int. J. Syst. Evol. Microbiol.">
        <title>Burkholderia insecticola sp. nov., a gut symbiotic bacterium of the bean bug Riptortus pedestris.</title>
        <authorList>
            <person name="Takeshita K."/>
            <person name="Tamaki H."/>
            <person name="Ohbayashi T."/>
            <person name="Meng X.-Y."/>
            <person name="Sone T."/>
            <person name="Mitani Y."/>
            <person name="Peeters C."/>
            <person name="Kikuchi Y."/>
            <person name="Vandamme P."/>
        </authorList>
    </citation>
    <scope>NUCLEOTIDE SEQUENCE [LARGE SCALE GENOMIC DNA]</scope>
    <source>
        <strain evidence="4">RPE64</strain>
    </source>
</reference>